<keyword evidence="1" id="KW-0175">Coiled coil</keyword>
<dbReference type="PROSITE" id="PS50943">
    <property type="entry name" value="HTH_CROC1"/>
    <property type="match status" value="1"/>
</dbReference>
<dbReference type="InterPro" id="IPR010982">
    <property type="entry name" value="Lambda_DNA-bd_dom_sf"/>
</dbReference>
<gene>
    <name evidence="3" type="ORF">C5F44_09955</name>
</gene>
<sequence length="138" mass="14866">MAESSTETPVEETWYAPDVATFGDRLAGAREAAGLTQEDLAQRLGVRLTTLQAWEEDLAEPRGNRLQMLAGMLNVSLTWLITAEGPGLAAPDAAPAPLSPAAEQTLAELRKLRARASGLAEDLGRVEQRMRSLLREVA</sequence>
<dbReference type="Pfam" id="PF01381">
    <property type="entry name" value="HTH_3"/>
    <property type="match status" value="1"/>
</dbReference>
<dbReference type="EMBL" id="PZKE01000008">
    <property type="protein sequence ID" value="PTE14312.1"/>
    <property type="molecule type" value="Genomic_DNA"/>
</dbReference>
<dbReference type="SUPFAM" id="SSF47413">
    <property type="entry name" value="lambda repressor-like DNA-binding domains"/>
    <property type="match status" value="1"/>
</dbReference>
<dbReference type="RefSeq" id="WP_107673383.1">
    <property type="nucleotide sequence ID" value="NZ_PZKE01000008.1"/>
</dbReference>
<evidence type="ECO:0000256" key="1">
    <source>
        <dbReference type="SAM" id="Coils"/>
    </source>
</evidence>
<proteinExistence type="predicted"/>
<feature type="domain" description="HTH cro/C1-type" evidence="2">
    <location>
        <begin position="26"/>
        <end position="80"/>
    </location>
</feature>
<dbReference type="GO" id="GO:0003677">
    <property type="term" value="F:DNA binding"/>
    <property type="evidence" value="ECO:0007669"/>
    <property type="project" value="InterPro"/>
</dbReference>
<evidence type="ECO:0000313" key="3">
    <source>
        <dbReference type="EMBL" id="PTE14312.1"/>
    </source>
</evidence>
<organism evidence="3 4">
    <name type="scientific">Fuscovulum blasticum DSM 2131</name>
    <dbReference type="NCBI Taxonomy" id="1188250"/>
    <lineage>
        <taxon>Bacteria</taxon>
        <taxon>Pseudomonadati</taxon>
        <taxon>Pseudomonadota</taxon>
        <taxon>Alphaproteobacteria</taxon>
        <taxon>Rhodobacterales</taxon>
        <taxon>Paracoccaceae</taxon>
        <taxon>Pseudogemmobacter</taxon>
    </lineage>
</organism>
<dbReference type="SMART" id="SM00530">
    <property type="entry name" value="HTH_XRE"/>
    <property type="match status" value="1"/>
</dbReference>
<keyword evidence="4" id="KW-1185">Reference proteome</keyword>
<dbReference type="CDD" id="cd00093">
    <property type="entry name" value="HTH_XRE"/>
    <property type="match status" value="1"/>
</dbReference>
<feature type="coiled-coil region" evidence="1">
    <location>
        <begin position="102"/>
        <end position="129"/>
    </location>
</feature>
<reference evidence="3 4" key="1">
    <citation type="submission" date="2018-03" db="EMBL/GenBank/DDBJ databases">
        <title>Rhodobacter blasticus.</title>
        <authorList>
            <person name="Meyer T.E."/>
            <person name="Miller S."/>
            <person name="Lodha T."/>
            <person name="Gandham S."/>
            <person name="Chintalapati S."/>
            <person name="Chintalapati V.R."/>
        </authorList>
    </citation>
    <scope>NUCLEOTIDE SEQUENCE [LARGE SCALE GENOMIC DNA]</scope>
    <source>
        <strain evidence="3 4">DSM 2131</strain>
    </source>
</reference>
<dbReference type="Gene3D" id="1.10.260.40">
    <property type="entry name" value="lambda repressor-like DNA-binding domains"/>
    <property type="match status" value="1"/>
</dbReference>
<evidence type="ECO:0000313" key="4">
    <source>
        <dbReference type="Proteomes" id="UP000241362"/>
    </source>
</evidence>
<dbReference type="AlphaFoldDB" id="A0A2T4J8T0"/>
<name>A0A2T4J8T0_FUSBL</name>
<evidence type="ECO:0000259" key="2">
    <source>
        <dbReference type="PROSITE" id="PS50943"/>
    </source>
</evidence>
<comment type="caution">
    <text evidence="3">The sequence shown here is derived from an EMBL/GenBank/DDBJ whole genome shotgun (WGS) entry which is preliminary data.</text>
</comment>
<dbReference type="InterPro" id="IPR001387">
    <property type="entry name" value="Cro/C1-type_HTH"/>
</dbReference>
<protein>
    <submittedName>
        <fullName evidence="3">Transcriptional regulator</fullName>
    </submittedName>
</protein>
<accession>A0A2T4J8T0</accession>
<dbReference type="Proteomes" id="UP000241362">
    <property type="component" value="Unassembled WGS sequence"/>
</dbReference>